<keyword evidence="2" id="KW-0472">Membrane</keyword>
<keyword evidence="4" id="KW-1185">Reference proteome</keyword>
<evidence type="ECO:0000256" key="2">
    <source>
        <dbReference type="SAM" id="Phobius"/>
    </source>
</evidence>
<accession>A0A369BQ18</accession>
<dbReference type="InterPro" id="IPR014195">
    <property type="entry name" value="Spore_III_AG"/>
</dbReference>
<dbReference type="OrthoDB" id="2381602at2"/>
<organism evidence="3 4">
    <name type="scientific">Fontibacillus phaseoli</name>
    <dbReference type="NCBI Taxonomy" id="1416533"/>
    <lineage>
        <taxon>Bacteria</taxon>
        <taxon>Bacillati</taxon>
        <taxon>Bacillota</taxon>
        <taxon>Bacilli</taxon>
        <taxon>Bacillales</taxon>
        <taxon>Paenibacillaceae</taxon>
        <taxon>Fontibacillus</taxon>
    </lineage>
</organism>
<keyword evidence="2" id="KW-0812">Transmembrane</keyword>
<protein>
    <submittedName>
        <fullName evidence="3">Stage III sporulation protein AG</fullName>
    </submittedName>
</protein>
<feature type="compositionally biased region" description="Polar residues" evidence="1">
    <location>
        <begin position="63"/>
        <end position="79"/>
    </location>
</feature>
<dbReference type="EMBL" id="QPJW01000001">
    <property type="protein sequence ID" value="RCX23145.1"/>
    <property type="molecule type" value="Genomic_DNA"/>
</dbReference>
<reference evidence="3 4" key="1">
    <citation type="submission" date="2018-07" db="EMBL/GenBank/DDBJ databases">
        <title>Genomic Encyclopedia of Type Strains, Phase III (KMG-III): the genomes of soil and plant-associated and newly described type strains.</title>
        <authorList>
            <person name="Whitman W."/>
        </authorList>
    </citation>
    <scope>NUCLEOTIDE SEQUENCE [LARGE SCALE GENOMIC DNA]</scope>
    <source>
        <strain evidence="3 4">CECT 8333</strain>
    </source>
</reference>
<feature type="transmembrane region" description="Helical" evidence="2">
    <location>
        <begin position="27"/>
        <end position="45"/>
    </location>
</feature>
<feature type="region of interest" description="Disordered" evidence="1">
    <location>
        <begin position="52"/>
        <end position="79"/>
    </location>
</feature>
<comment type="caution">
    <text evidence="3">The sequence shown here is derived from an EMBL/GenBank/DDBJ whole genome shotgun (WGS) entry which is preliminary data.</text>
</comment>
<sequence length="214" mass="23650">MPGWLKKLEQWLGKGADGKKRSQTFRLLLIVGLVGLAIMLFNSFVNVKRVEPGGEGREPPAMQQMTSSSFPESGQEENPFSQIELSLENKTKEILEKIVGVGAVDVLVTIDSTEEIIVQRNMKDTQEMTEETDADGGKRNINQYSRDGQIVTYDASGNEQPIVTKKIKPKVRGVLIVARGVENKTVKALIVDAVEKGLNVPAYRISVVPRKQSQ</sequence>
<gene>
    <name evidence="3" type="ORF">DFP94_101739</name>
</gene>
<dbReference type="NCBIfam" id="TIGR02830">
    <property type="entry name" value="spore_III_AG"/>
    <property type="match status" value="1"/>
</dbReference>
<dbReference type="Proteomes" id="UP000253090">
    <property type="component" value="Unassembled WGS sequence"/>
</dbReference>
<name>A0A369BQ18_9BACL</name>
<proteinExistence type="predicted"/>
<dbReference type="RefSeq" id="WP_114495061.1">
    <property type="nucleotide sequence ID" value="NZ_QPJW01000001.1"/>
</dbReference>
<evidence type="ECO:0000313" key="3">
    <source>
        <dbReference type="EMBL" id="RCX23145.1"/>
    </source>
</evidence>
<evidence type="ECO:0000256" key="1">
    <source>
        <dbReference type="SAM" id="MobiDB-lite"/>
    </source>
</evidence>
<evidence type="ECO:0000313" key="4">
    <source>
        <dbReference type="Proteomes" id="UP000253090"/>
    </source>
</evidence>
<keyword evidence="2" id="KW-1133">Transmembrane helix</keyword>
<dbReference type="AlphaFoldDB" id="A0A369BQ18"/>